<organism evidence="13 14">
    <name type="scientific">Caerostris darwini</name>
    <dbReference type="NCBI Taxonomy" id="1538125"/>
    <lineage>
        <taxon>Eukaryota</taxon>
        <taxon>Metazoa</taxon>
        <taxon>Ecdysozoa</taxon>
        <taxon>Arthropoda</taxon>
        <taxon>Chelicerata</taxon>
        <taxon>Arachnida</taxon>
        <taxon>Araneae</taxon>
        <taxon>Araneomorphae</taxon>
        <taxon>Entelegynae</taxon>
        <taxon>Araneoidea</taxon>
        <taxon>Araneidae</taxon>
        <taxon>Caerostris</taxon>
    </lineage>
</organism>
<dbReference type="Proteomes" id="UP001054837">
    <property type="component" value="Unassembled WGS sequence"/>
</dbReference>
<keyword evidence="7" id="KW-0915">Sodium</keyword>
<keyword evidence="5 12" id="KW-0812">Transmembrane</keyword>
<comment type="subcellular location">
    <subcellularLocation>
        <location evidence="1">Membrane</location>
        <topology evidence="1">Multi-pass membrane protein</topology>
    </subcellularLocation>
</comment>
<accession>A0AAV4P9K4</accession>
<evidence type="ECO:0000313" key="14">
    <source>
        <dbReference type="Proteomes" id="UP001054837"/>
    </source>
</evidence>
<keyword evidence="11 12" id="KW-0407">Ion channel</keyword>
<proteinExistence type="inferred from homology"/>
<keyword evidence="8 12" id="KW-0406">Ion transport</keyword>
<dbReference type="InterPro" id="IPR001873">
    <property type="entry name" value="ENaC"/>
</dbReference>
<keyword evidence="14" id="KW-1185">Reference proteome</keyword>
<sequence>MATEITEDALIGSYYSDSGFFGICYTIYSQWSRPNKNIQEMSRSDRIEIEFHVDLVDRKSKAPADTPVLPKFNYPAFPTATQLVLHNNFVSVSPHRNGVDLLGGKRYQIHVKQEKKHLLPAPYQTNCTDYMAAWERRGGTGPLNPMMMVEECKYNLSLQELGCVPISVDFPHNDSVCKICQNCLNMSHIENHCEKLLENYNQPCYFISYKMKLEEKTVLIEKTLVNDATNFTENFVIPSKGKGNTHNVIFFWQSSELLSIIGSYMGIYLGISMFSVSELLDFGVRMAEKFGKKQNKKKIQRQKIKMFVARQTIPKQLSGGFHRRTQVYNS</sequence>
<evidence type="ECO:0000256" key="5">
    <source>
        <dbReference type="ARBA" id="ARBA00022692"/>
    </source>
</evidence>
<evidence type="ECO:0000256" key="12">
    <source>
        <dbReference type="RuleBase" id="RU000679"/>
    </source>
</evidence>
<dbReference type="Pfam" id="PF00858">
    <property type="entry name" value="ASC"/>
    <property type="match status" value="1"/>
</dbReference>
<evidence type="ECO:0000256" key="1">
    <source>
        <dbReference type="ARBA" id="ARBA00004141"/>
    </source>
</evidence>
<dbReference type="GO" id="GO:0005272">
    <property type="term" value="F:sodium channel activity"/>
    <property type="evidence" value="ECO:0007669"/>
    <property type="project" value="UniProtKB-KW"/>
</dbReference>
<evidence type="ECO:0000256" key="9">
    <source>
        <dbReference type="ARBA" id="ARBA00023136"/>
    </source>
</evidence>
<dbReference type="GO" id="GO:0016020">
    <property type="term" value="C:membrane"/>
    <property type="evidence" value="ECO:0007669"/>
    <property type="project" value="UniProtKB-SubCell"/>
</dbReference>
<evidence type="ECO:0000313" key="13">
    <source>
        <dbReference type="EMBL" id="GIX91797.1"/>
    </source>
</evidence>
<evidence type="ECO:0000256" key="6">
    <source>
        <dbReference type="ARBA" id="ARBA00022989"/>
    </source>
</evidence>
<evidence type="ECO:0000256" key="4">
    <source>
        <dbReference type="ARBA" id="ARBA00022461"/>
    </source>
</evidence>
<keyword evidence="3 12" id="KW-0813">Transport</keyword>
<reference evidence="13 14" key="1">
    <citation type="submission" date="2021-06" db="EMBL/GenBank/DDBJ databases">
        <title>Caerostris darwini draft genome.</title>
        <authorList>
            <person name="Kono N."/>
            <person name="Arakawa K."/>
        </authorList>
    </citation>
    <scope>NUCLEOTIDE SEQUENCE [LARGE SCALE GENOMIC DNA]</scope>
</reference>
<keyword evidence="4 12" id="KW-0894">Sodium channel</keyword>
<evidence type="ECO:0000256" key="2">
    <source>
        <dbReference type="ARBA" id="ARBA00007193"/>
    </source>
</evidence>
<gene>
    <name evidence="13" type="primary">AVEN_124396_1</name>
    <name evidence="13" type="ORF">CDAR_5211</name>
</gene>
<protein>
    <submittedName>
        <fullName evidence="13">Uncharacterized protein</fullName>
    </submittedName>
</protein>
<evidence type="ECO:0000256" key="10">
    <source>
        <dbReference type="ARBA" id="ARBA00023201"/>
    </source>
</evidence>
<keyword evidence="6" id="KW-1133">Transmembrane helix</keyword>
<name>A0AAV4P9K4_9ARAC</name>
<evidence type="ECO:0000256" key="3">
    <source>
        <dbReference type="ARBA" id="ARBA00022448"/>
    </source>
</evidence>
<dbReference type="EMBL" id="BPLQ01002337">
    <property type="protein sequence ID" value="GIX91797.1"/>
    <property type="molecule type" value="Genomic_DNA"/>
</dbReference>
<keyword evidence="10 12" id="KW-0739">Sodium transport</keyword>
<evidence type="ECO:0000256" key="8">
    <source>
        <dbReference type="ARBA" id="ARBA00023065"/>
    </source>
</evidence>
<keyword evidence="9" id="KW-0472">Membrane</keyword>
<evidence type="ECO:0000256" key="11">
    <source>
        <dbReference type="ARBA" id="ARBA00023303"/>
    </source>
</evidence>
<evidence type="ECO:0000256" key="7">
    <source>
        <dbReference type="ARBA" id="ARBA00023053"/>
    </source>
</evidence>
<comment type="caution">
    <text evidence="13">The sequence shown here is derived from an EMBL/GenBank/DDBJ whole genome shotgun (WGS) entry which is preliminary data.</text>
</comment>
<comment type="similarity">
    <text evidence="2 12">Belongs to the amiloride-sensitive sodium channel (TC 1.A.6) family.</text>
</comment>
<dbReference type="AlphaFoldDB" id="A0AAV4P9K4"/>